<dbReference type="SMART" id="SM00984">
    <property type="entry name" value="UDPG_MGDP_dh_C"/>
    <property type="match status" value="1"/>
</dbReference>
<dbReference type="GO" id="GO:0000271">
    <property type="term" value="P:polysaccharide biosynthetic process"/>
    <property type="evidence" value="ECO:0007669"/>
    <property type="project" value="InterPro"/>
</dbReference>
<dbReference type="NCBIfam" id="TIGR03026">
    <property type="entry name" value="NDP-sugDHase"/>
    <property type="match status" value="1"/>
</dbReference>
<feature type="transmembrane region" description="Helical" evidence="4">
    <location>
        <begin position="21"/>
        <end position="42"/>
    </location>
</feature>
<dbReference type="Proteomes" id="UP000241421">
    <property type="component" value="Unassembled WGS sequence"/>
</dbReference>
<evidence type="ECO:0000313" key="6">
    <source>
        <dbReference type="EMBL" id="PWF48703.1"/>
    </source>
</evidence>
<dbReference type="Pfam" id="PF03720">
    <property type="entry name" value="UDPG_MGDP_dh_C"/>
    <property type="match status" value="1"/>
</dbReference>
<keyword evidence="2" id="KW-0520">NAD</keyword>
<evidence type="ECO:0000256" key="2">
    <source>
        <dbReference type="ARBA" id="ARBA00023027"/>
    </source>
</evidence>
<dbReference type="InterPro" id="IPR017476">
    <property type="entry name" value="UDP-Glc/GDP-Man"/>
</dbReference>
<dbReference type="EMBL" id="PXWF02000155">
    <property type="protein sequence ID" value="PWF48703.1"/>
    <property type="molecule type" value="Genomic_DNA"/>
</dbReference>
<dbReference type="InterPro" id="IPR014027">
    <property type="entry name" value="UDP-Glc/GDP-Man_DH_C"/>
</dbReference>
<dbReference type="GO" id="GO:0016616">
    <property type="term" value="F:oxidoreductase activity, acting on the CH-OH group of donors, NAD or NADP as acceptor"/>
    <property type="evidence" value="ECO:0007669"/>
    <property type="project" value="InterPro"/>
</dbReference>
<comment type="similarity">
    <text evidence="3">Belongs to the UDP-glucose/GDP-mannose dehydrogenase family.</text>
</comment>
<dbReference type="PIRSF" id="PIRSF000124">
    <property type="entry name" value="UDPglc_GDPman_dh"/>
    <property type="match status" value="1"/>
</dbReference>
<dbReference type="AlphaFoldDB" id="A0A2U2HMH6"/>
<dbReference type="SUPFAM" id="SSF52413">
    <property type="entry name" value="UDP-glucose/GDP-mannose dehydrogenase C-terminal domain"/>
    <property type="match status" value="1"/>
</dbReference>
<dbReference type="InterPro" id="IPR014026">
    <property type="entry name" value="UDP-Glc/GDP-Man_DH_dimer"/>
</dbReference>
<keyword evidence="7" id="KW-1185">Reference proteome</keyword>
<dbReference type="PIRSF" id="PIRSF500136">
    <property type="entry name" value="UDP_ManNAc_DH"/>
    <property type="match status" value="1"/>
</dbReference>
<name>A0A2U2HMH6_9BURK</name>
<reference evidence="6 7" key="1">
    <citation type="submission" date="2018-04" db="EMBL/GenBank/DDBJ databases">
        <title>Massilia violaceinigra sp. nov., a novel purple-pigmented bacterium isolated from Tianshan glacier, Xinjiang, China.</title>
        <authorList>
            <person name="Wang H."/>
        </authorList>
    </citation>
    <scope>NUCLEOTIDE SEQUENCE [LARGE SCALE GENOMIC DNA]</scope>
    <source>
        <strain evidence="6 7">B448-2</strain>
    </source>
</reference>
<dbReference type="RefSeq" id="WP_106757345.1">
    <property type="nucleotide sequence ID" value="NZ_PXWF02000155.1"/>
</dbReference>
<keyword evidence="4" id="KW-1133">Transmembrane helix</keyword>
<dbReference type="Pfam" id="PF00984">
    <property type="entry name" value="UDPG_MGDP_dh"/>
    <property type="match status" value="1"/>
</dbReference>
<evidence type="ECO:0000256" key="3">
    <source>
        <dbReference type="PIRNR" id="PIRNR000124"/>
    </source>
</evidence>
<dbReference type="InterPro" id="IPR008927">
    <property type="entry name" value="6-PGluconate_DH-like_C_sf"/>
</dbReference>
<comment type="caution">
    <text evidence="6">The sequence shown here is derived from an EMBL/GenBank/DDBJ whole genome shotgun (WGS) entry which is preliminary data.</text>
</comment>
<dbReference type="InterPro" id="IPR036220">
    <property type="entry name" value="UDP-Glc/GDP-Man_DH_C_sf"/>
</dbReference>
<keyword evidence="1" id="KW-0560">Oxidoreductase</keyword>
<dbReference type="Gene3D" id="3.40.50.720">
    <property type="entry name" value="NAD(P)-binding Rossmann-like Domain"/>
    <property type="match status" value="2"/>
</dbReference>
<evidence type="ECO:0000259" key="5">
    <source>
        <dbReference type="SMART" id="SM00984"/>
    </source>
</evidence>
<dbReference type="GO" id="GO:0051287">
    <property type="term" value="F:NAD binding"/>
    <property type="evidence" value="ECO:0007669"/>
    <property type="project" value="InterPro"/>
</dbReference>
<dbReference type="PANTHER" id="PTHR43491">
    <property type="entry name" value="UDP-N-ACETYL-D-MANNOSAMINE DEHYDROGENASE"/>
    <property type="match status" value="1"/>
</dbReference>
<evidence type="ECO:0000313" key="7">
    <source>
        <dbReference type="Proteomes" id="UP000241421"/>
    </source>
</evidence>
<keyword evidence="4" id="KW-0472">Membrane</keyword>
<dbReference type="PANTHER" id="PTHR43491:SF1">
    <property type="entry name" value="UDP-N-ACETYL-D-MANNOSAMINE DEHYDROGENASE"/>
    <property type="match status" value="1"/>
</dbReference>
<gene>
    <name evidence="6" type="ORF">C7C56_010365</name>
</gene>
<dbReference type="SUPFAM" id="SSF48179">
    <property type="entry name" value="6-phosphogluconate dehydrogenase C-terminal domain-like"/>
    <property type="match status" value="1"/>
</dbReference>
<evidence type="ECO:0000256" key="4">
    <source>
        <dbReference type="SAM" id="Phobius"/>
    </source>
</evidence>
<dbReference type="OrthoDB" id="9803238at2"/>
<dbReference type="GO" id="GO:0016628">
    <property type="term" value="F:oxidoreductase activity, acting on the CH-CH group of donors, NAD or NADP as acceptor"/>
    <property type="evidence" value="ECO:0007669"/>
    <property type="project" value="InterPro"/>
</dbReference>
<feature type="domain" description="UDP-glucose/GDP-mannose dehydrogenase C-terminal" evidence="5">
    <location>
        <begin position="336"/>
        <end position="434"/>
    </location>
</feature>
<accession>A0A2U2HMH6</accession>
<sequence length="442" mass="48255">MRDQHTPDHLMQLISRLEDRSAVIGIVGLGYVGLPLMLRYAAVGFKVLGIDIDPAKVAKLNSAGSYIAHIKPEQIARARAAGFEASADFLRAGECDALIICVPTPLNAYREPDLSYVLGTSEALLPHMRAGQILSLESTTYPGTTDEELRPRLESRGLAVGRDVFLVFSPEREDPGNPNFDTRTIPKVCGGTTAACLQAGMALYGPAIDRVVPVSSTRAAELTKLLENIHRAVNIGLVNEMKIIADKMDIDIHEVIRAAATKPFGFTAYYPGPGLGGHCIPIDPFYLTWKARQFGLHTRFIELAGEINSDMPHWVIGKLADSLNERRQSVKGSRVLVLGIAYKKDVEDMRESPSVELMEILRAKGAEVDYSDPHVPVFPAMREHRFELSSVALDAASIASYDVVLIATNHGAFDYAQIAQNARLIIDTRGVYLSPLANVVKA</sequence>
<evidence type="ECO:0000256" key="1">
    <source>
        <dbReference type="ARBA" id="ARBA00023002"/>
    </source>
</evidence>
<organism evidence="6 7">
    <name type="scientific">Massilia glaciei</name>
    <dbReference type="NCBI Taxonomy" id="1524097"/>
    <lineage>
        <taxon>Bacteria</taxon>
        <taxon>Pseudomonadati</taxon>
        <taxon>Pseudomonadota</taxon>
        <taxon>Betaproteobacteria</taxon>
        <taxon>Burkholderiales</taxon>
        <taxon>Oxalobacteraceae</taxon>
        <taxon>Telluria group</taxon>
        <taxon>Massilia</taxon>
    </lineage>
</organism>
<dbReference type="SUPFAM" id="SSF51735">
    <property type="entry name" value="NAD(P)-binding Rossmann-fold domains"/>
    <property type="match status" value="1"/>
</dbReference>
<dbReference type="InterPro" id="IPR036291">
    <property type="entry name" value="NAD(P)-bd_dom_sf"/>
</dbReference>
<dbReference type="InterPro" id="IPR001732">
    <property type="entry name" value="UDP-Glc/GDP-Man_DH_N"/>
</dbReference>
<keyword evidence="4" id="KW-0812">Transmembrane</keyword>
<dbReference type="Pfam" id="PF03721">
    <property type="entry name" value="UDPG_MGDP_dh_N"/>
    <property type="match status" value="1"/>
</dbReference>
<proteinExistence type="inferred from homology"/>
<protein>
    <submittedName>
        <fullName evidence="6">Nucleotide sugar dehydrogenase</fullName>
    </submittedName>
</protein>
<dbReference type="InterPro" id="IPR028359">
    <property type="entry name" value="UDP_ManNAc/GlcNAc_DH"/>
</dbReference>